<evidence type="ECO:0000256" key="8">
    <source>
        <dbReference type="RuleBase" id="RU363032"/>
    </source>
</evidence>
<keyword evidence="4" id="KW-1003">Cell membrane</keyword>
<keyword evidence="6 8" id="KW-1133">Transmembrane helix</keyword>
<protein>
    <submittedName>
        <fullName evidence="10">ABC transporter permease</fullName>
    </submittedName>
</protein>
<evidence type="ECO:0000256" key="4">
    <source>
        <dbReference type="ARBA" id="ARBA00022475"/>
    </source>
</evidence>
<feature type="transmembrane region" description="Helical" evidence="8">
    <location>
        <begin position="112"/>
        <end position="135"/>
    </location>
</feature>
<feature type="transmembrane region" description="Helical" evidence="8">
    <location>
        <begin position="16"/>
        <end position="35"/>
    </location>
</feature>
<dbReference type="PROSITE" id="PS50928">
    <property type="entry name" value="ABC_TM1"/>
    <property type="match status" value="1"/>
</dbReference>
<dbReference type="SUPFAM" id="SSF161098">
    <property type="entry name" value="MetI-like"/>
    <property type="match status" value="1"/>
</dbReference>
<dbReference type="AlphaFoldDB" id="A0A2I7N9W8"/>
<dbReference type="KEGG" id="nba:CUN60_06375"/>
<dbReference type="GO" id="GO:0005886">
    <property type="term" value="C:plasma membrane"/>
    <property type="evidence" value="ECO:0007669"/>
    <property type="project" value="UniProtKB-SubCell"/>
</dbReference>
<evidence type="ECO:0000256" key="5">
    <source>
        <dbReference type="ARBA" id="ARBA00022692"/>
    </source>
</evidence>
<evidence type="ECO:0000313" key="10">
    <source>
        <dbReference type="EMBL" id="AUR53165.1"/>
    </source>
</evidence>
<keyword evidence="11" id="KW-1185">Reference proteome</keyword>
<evidence type="ECO:0000313" key="11">
    <source>
        <dbReference type="Proteomes" id="UP000236655"/>
    </source>
</evidence>
<keyword evidence="7 8" id="KW-0472">Membrane</keyword>
<dbReference type="InterPro" id="IPR000515">
    <property type="entry name" value="MetI-like"/>
</dbReference>
<dbReference type="Pfam" id="PF00528">
    <property type="entry name" value="BPD_transp_1"/>
    <property type="match status" value="1"/>
</dbReference>
<name>A0A2I7N9W8_9NEIS</name>
<proteinExistence type="inferred from homology"/>
<evidence type="ECO:0000256" key="3">
    <source>
        <dbReference type="ARBA" id="ARBA00022448"/>
    </source>
</evidence>
<sequence length="300" mass="33345">MNNAGKEKWVLSLPPVIYLVGLFLIPTILMIFIAFREPGDYGGVAPLITHNNGSTSLNLTLDGFRYAFSSSFIWKLFLRSMLYSILTTFCCLLIGYPLALLIAKSAKKYRDLLLLLVIIPFWSNFLIRVYAWMILLGPNSAISNVVNSIRHLFGLEPLDLLFSSAAVIICLVYINLPFMILPLYANLEKHDYALIEASRDLGANKSRSFWQITVPLSMPGILAGCGLVFIPCIGMFVIPELVGNNCSMMIGNLIKQQFLQTMNWPLGSVTSIVMTLLVLSISLFVGFLASRSGGLKYARK</sequence>
<evidence type="ECO:0000256" key="7">
    <source>
        <dbReference type="ARBA" id="ARBA00023136"/>
    </source>
</evidence>
<dbReference type="InterPro" id="IPR035906">
    <property type="entry name" value="MetI-like_sf"/>
</dbReference>
<evidence type="ECO:0000256" key="1">
    <source>
        <dbReference type="ARBA" id="ARBA00004651"/>
    </source>
</evidence>
<dbReference type="EMBL" id="CP024847">
    <property type="protein sequence ID" value="AUR53165.1"/>
    <property type="molecule type" value="Genomic_DNA"/>
</dbReference>
<feature type="transmembrane region" description="Helical" evidence="8">
    <location>
        <begin position="160"/>
        <end position="187"/>
    </location>
</feature>
<evidence type="ECO:0000256" key="6">
    <source>
        <dbReference type="ARBA" id="ARBA00022989"/>
    </source>
</evidence>
<feature type="transmembrane region" description="Helical" evidence="8">
    <location>
        <begin position="269"/>
        <end position="290"/>
    </location>
</feature>
<evidence type="ECO:0000259" key="9">
    <source>
        <dbReference type="PROSITE" id="PS50928"/>
    </source>
</evidence>
<gene>
    <name evidence="10" type="ORF">CUN60_06375</name>
</gene>
<dbReference type="PANTHER" id="PTHR42929">
    <property type="entry name" value="INNER MEMBRANE ABC TRANSPORTER PERMEASE PROTEIN YDCU-RELATED-RELATED"/>
    <property type="match status" value="1"/>
</dbReference>
<feature type="transmembrane region" description="Helical" evidence="8">
    <location>
        <begin position="81"/>
        <end position="103"/>
    </location>
</feature>
<dbReference type="CDD" id="cd06261">
    <property type="entry name" value="TM_PBP2"/>
    <property type="match status" value="1"/>
</dbReference>
<feature type="domain" description="ABC transmembrane type-1" evidence="9">
    <location>
        <begin position="77"/>
        <end position="285"/>
    </location>
</feature>
<keyword evidence="5 8" id="KW-0812">Transmembrane</keyword>
<dbReference type="Proteomes" id="UP000236655">
    <property type="component" value="Chromosome"/>
</dbReference>
<reference evidence="11" key="1">
    <citation type="submission" date="2017-11" db="EMBL/GenBank/DDBJ databases">
        <authorList>
            <person name="Chan K.G."/>
            <person name="Lee L.S."/>
        </authorList>
    </citation>
    <scope>NUCLEOTIDE SEQUENCE [LARGE SCALE GENOMIC DNA]</scope>
    <source>
        <strain evidence="11">DSM 100970</strain>
    </source>
</reference>
<feature type="transmembrane region" description="Helical" evidence="8">
    <location>
        <begin position="208"/>
        <end position="238"/>
    </location>
</feature>
<organism evidence="10 11">
    <name type="scientific">Aquella oligotrophica</name>
    <dbReference type="NCBI Taxonomy" id="2067065"/>
    <lineage>
        <taxon>Bacteria</taxon>
        <taxon>Pseudomonadati</taxon>
        <taxon>Pseudomonadota</taxon>
        <taxon>Betaproteobacteria</taxon>
        <taxon>Neisseriales</taxon>
        <taxon>Neisseriaceae</taxon>
        <taxon>Aquella</taxon>
    </lineage>
</organism>
<keyword evidence="3 8" id="KW-0813">Transport</keyword>
<comment type="similarity">
    <text evidence="2">Belongs to the binding-protein-dependent transport system permease family. CysTW subfamily.</text>
</comment>
<evidence type="ECO:0000256" key="2">
    <source>
        <dbReference type="ARBA" id="ARBA00007069"/>
    </source>
</evidence>
<comment type="subcellular location">
    <subcellularLocation>
        <location evidence="1 8">Cell membrane</location>
        <topology evidence="1 8">Multi-pass membrane protein</topology>
    </subcellularLocation>
</comment>
<dbReference type="OrthoDB" id="9808619at2"/>
<dbReference type="Gene3D" id="1.10.3720.10">
    <property type="entry name" value="MetI-like"/>
    <property type="match status" value="1"/>
</dbReference>
<accession>A0A2I7N9W8</accession>
<dbReference type="GO" id="GO:0055085">
    <property type="term" value="P:transmembrane transport"/>
    <property type="evidence" value="ECO:0007669"/>
    <property type="project" value="InterPro"/>
</dbReference>
<dbReference type="PANTHER" id="PTHR42929:SF1">
    <property type="entry name" value="INNER MEMBRANE ABC TRANSPORTER PERMEASE PROTEIN YDCU-RELATED"/>
    <property type="match status" value="1"/>
</dbReference>